<dbReference type="FunFam" id="2.40.50.140:FF:000038">
    <property type="entry name" value="Exosome complex component RRP4"/>
    <property type="match status" value="1"/>
</dbReference>
<dbReference type="Proteomes" id="UP000028524">
    <property type="component" value="Unassembled WGS sequence"/>
</dbReference>
<dbReference type="STRING" id="1283841.A0A084QR36"/>
<sequence>MSSTPTLHSLQKPEDLQQLIRKDRGDDCLSCKVVGSGMFFGLGAYSYFSGMSQLEKQRALILQSKSMFGMKSRQAGIVGISFAGHGTYVPPATNTIKSSLAGTLTKTNKLLSIRPLRARYTPEIGDLVVGRIVEVQAKRWRVDVAASQLAILQISAINLPGGILRKRTETDELQIRSFFAEGDLVVAEVQQLHQDGAASLHTRSLKYGKLRNGVFAAVSGTGGGGGVVRAKRQVWTMDAANNAGKVDVLLGVNGYIWISKHIESETPLESAGINRMEETVSSKVYSSQNDPMDVATMREIARLRSVILALVENRVKVDEETVTRGYEEAVELGRETADDDIYLGGERGARLAAAVSAR</sequence>
<evidence type="ECO:0000256" key="1">
    <source>
        <dbReference type="ARBA" id="ARBA00004123"/>
    </source>
</evidence>
<dbReference type="GO" id="GO:0071051">
    <property type="term" value="P:poly(A)-dependent snoRNA 3'-end processing"/>
    <property type="evidence" value="ECO:0007669"/>
    <property type="project" value="TreeGrafter"/>
</dbReference>
<dbReference type="Pfam" id="PF21266">
    <property type="entry name" value="S1_RRP4"/>
    <property type="match status" value="1"/>
</dbReference>
<dbReference type="SUPFAM" id="SSF50249">
    <property type="entry name" value="Nucleic acid-binding proteins"/>
    <property type="match status" value="1"/>
</dbReference>
<dbReference type="GO" id="GO:0071035">
    <property type="term" value="P:nuclear polyadenylation-dependent rRNA catabolic process"/>
    <property type="evidence" value="ECO:0007669"/>
    <property type="project" value="TreeGrafter"/>
</dbReference>
<dbReference type="GO" id="GO:0071028">
    <property type="term" value="P:nuclear mRNA surveillance"/>
    <property type="evidence" value="ECO:0007669"/>
    <property type="project" value="UniProtKB-ARBA"/>
</dbReference>
<dbReference type="PANTHER" id="PTHR21321:SF4">
    <property type="entry name" value="EXOSOME COMPLEX COMPONENT RRP4"/>
    <property type="match status" value="1"/>
</dbReference>
<feature type="domain" description="Distal membrane-arm assembly complex protein 1-like" evidence="7">
    <location>
        <begin position="27"/>
        <end position="58"/>
    </location>
</feature>
<keyword evidence="5" id="KW-0694">RNA-binding</keyword>
<dbReference type="Gene3D" id="2.40.50.100">
    <property type="match status" value="1"/>
</dbReference>
<proteinExistence type="inferred from homology"/>
<dbReference type="HOGENOM" id="CLU_034114_0_0_1"/>
<dbReference type="FunCoup" id="A0A084QR36">
    <property type="interactions" value="1032"/>
</dbReference>
<name>A0A084QR36_STAC4</name>
<evidence type="ECO:0000256" key="2">
    <source>
        <dbReference type="ARBA" id="ARBA00009155"/>
    </source>
</evidence>
<dbReference type="InterPro" id="IPR012340">
    <property type="entry name" value="NA-bd_OB-fold"/>
</dbReference>
<reference evidence="9 10" key="1">
    <citation type="journal article" date="2014" name="BMC Genomics">
        <title>Comparative genome sequencing reveals chemotype-specific gene clusters in the toxigenic black mold Stachybotrys.</title>
        <authorList>
            <person name="Semeiks J."/>
            <person name="Borek D."/>
            <person name="Otwinowski Z."/>
            <person name="Grishin N.V."/>
        </authorList>
    </citation>
    <scope>NUCLEOTIDE SEQUENCE [LARGE SCALE GENOMIC DNA]</scope>
    <source>
        <strain evidence="9 10">IBT 40285</strain>
    </source>
</reference>
<dbReference type="Pfam" id="PF15055">
    <property type="entry name" value="DMAC1_Dmo2"/>
    <property type="match status" value="1"/>
</dbReference>
<dbReference type="AlphaFoldDB" id="A0A084QR36"/>
<organism evidence="9 10">
    <name type="scientific">Stachybotrys chlorohalonatus (strain IBT 40285)</name>
    <dbReference type="NCBI Taxonomy" id="1283841"/>
    <lineage>
        <taxon>Eukaryota</taxon>
        <taxon>Fungi</taxon>
        <taxon>Dikarya</taxon>
        <taxon>Ascomycota</taxon>
        <taxon>Pezizomycotina</taxon>
        <taxon>Sordariomycetes</taxon>
        <taxon>Hypocreomycetidae</taxon>
        <taxon>Hypocreales</taxon>
        <taxon>Stachybotryaceae</taxon>
        <taxon>Stachybotrys</taxon>
    </lineage>
</organism>
<keyword evidence="4" id="KW-0271">Exosome</keyword>
<keyword evidence="6" id="KW-0539">Nucleus</keyword>
<dbReference type="GO" id="GO:0071038">
    <property type="term" value="P:TRAMP-dependent tRNA surveillance pathway"/>
    <property type="evidence" value="ECO:0007669"/>
    <property type="project" value="TreeGrafter"/>
</dbReference>
<dbReference type="CDD" id="cd05789">
    <property type="entry name" value="S1_Rrp4"/>
    <property type="match status" value="1"/>
</dbReference>
<dbReference type="GO" id="GO:0000176">
    <property type="term" value="C:nuclear exosome (RNase complex)"/>
    <property type="evidence" value="ECO:0007669"/>
    <property type="project" value="TreeGrafter"/>
</dbReference>
<dbReference type="EMBL" id="KL660461">
    <property type="protein sequence ID" value="KFA66421.1"/>
    <property type="molecule type" value="Genomic_DNA"/>
</dbReference>
<dbReference type="GO" id="GO:0071034">
    <property type="term" value="P:CUT catabolic process"/>
    <property type="evidence" value="ECO:0007669"/>
    <property type="project" value="TreeGrafter"/>
</dbReference>
<keyword evidence="10" id="KW-1185">Reference proteome</keyword>
<evidence type="ECO:0000259" key="7">
    <source>
        <dbReference type="Pfam" id="PF15055"/>
    </source>
</evidence>
<evidence type="ECO:0000256" key="6">
    <source>
        <dbReference type="ARBA" id="ARBA00023242"/>
    </source>
</evidence>
<dbReference type="Gene3D" id="2.40.50.140">
    <property type="entry name" value="Nucleic acid-binding proteins"/>
    <property type="match status" value="1"/>
</dbReference>
<feature type="domain" description="RRP4 S1" evidence="8">
    <location>
        <begin position="119"/>
        <end position="191"/>
    </location>
</feature>
<dbReference type="PANTHER" id="PTHR21321">
    <property type="entry name" value="PNAS-3 RELATED"/>
    <property type="match status" value="1"/>
</dbReference>
<comment type="similarity">
    <text evidence="2">Belongs to the RRP4 family.</text>
</comment>
<evidence type="ECO:0000256" key="3">
    <source>
        <dbReference type="ARBA" id="ARBA00022552"/>
    </source>
</evidence>
<dbReference type="InParanoid" id="A0A084QR36"/>
<evidence type="ECO:0000313" key="9">
    <source>
        <dbReference type="EMBL" id="KFA66421.1"/>
    </source>
</evidence>
<dbReference type="GO" id="GO:0000177">
    <property type="term" value="C:cytoplasmic exosome (RNase complex)"/>
    <property type="evidence" value="ECO:0007669"/>
    <property type="project" value="TreeGrafter"/>
</dbReference>
<dbReference type="OMA" id="DDANNHE"/>
<dbReference type="GO" id="GO:0000467">
    <property type="term" value="P:exonucleolytic trimming to generate mature 3'-end of 5.8S rRNA from tricistronic rRNA transcript (SSU-rRNA, 5.8S rRNA, LSU-rRNA)"/>
    <property type="evidence" value="ECO:0007669"/>
    <property type="project" value="TreeGrafter"/>
</dbReference>
<keyword evidence="3" id="KW-0698">rRNA processing</keyword>
<dbReference type="InterPro" id="IPR026699">
    <property type="entry name" value="Exosome_RNA_bind1/RRP40/RRP4"/>
</dbReference>
<dbReference type="OrthoDB" id="1650at2759"/>
<protein>
    <recommendedName>
        <fullName evidence="11">Exosome complex component N-terminal domain-containing protein</fullName>
    </recommendedName>
</protein>
<evidence type="ECO:0000256" key="5">
    <source>
        <dbReference type="ARBA" id="ARBA00022884"/>
    </source>
</evidence>
<comment type="subcellular location">
    <subcellularLocation>
        <location evidence="1">Nucleus</location>
    </subcellularLocation>
</comment>
<gene>
    <name evidence="9" type="ORF">S40285_01300</name>
</gene>
<dbReference type="InterPro" id="IPR048565">
    <property type="entry name" value="S1_RRP4"/>
</dbReference>
<dbReference type="InterPro" id="IPR036612">
    <property type="entry name" value="KH_dom_type_1_sf"/>
</dbReference>
<accession>A0A084QR36</accession>
<dbReference type="SUPFAM" id="SSF54791">
    <property type="entry name" value="Eukaryotic type KH-domain (KH-domain type I)"/>
    <property type="match status" value="1"/>
</dbReference>
<evidence type="ECO:0000259" key="8">
    <source>
        <dbReference type="Pfam" id="PF21266"/>
    </source>
</evidence>
<dbReference type="GO" id="GO:0003723">
    <property type="term" value="F:RNA binding"/>
    <property type="evidence" value="ECO:0007669"/>
    <property type="project" value="UniProtKB-KW"/>
</dbReference>
<dbReference type="InterPro" id="IPR028036">
    <property type="entry name" value="DMAC1-like_dom"/>
</dbReference>
<dbReference type="GO" id="GO:0034475">
    <property type="term" value="P:U4 snRNA 3'-end processing"/>
    <property type="evidence" value="ECO:0007669"/>
    <property type="project" value="TreeGrafter"/>
</dbReference>
<evidence type="ECO:0000313" key="10">
    <source>
        <dbReference type="Proteomes" id="UP000028524"/>
    </source>
</evidence>
<evidence type="ECO:0000256" key="4">
    <source>
        <dbReference type="ARBA" id="ARBA00022835"/>
    </source>
</evidence>
<evidence type="ECO:0008006" key="11">
    <source>
        <dbReference type="Google" id="ProtNLM"/>
    </source>
</evidence>